<dbReference type="Proteomes" id="UP000280307">
    <property type="component" value="Unassembled WGS sequence"/>
</dbReference>
<feature type="transmembrane region" description="Helical" evidence="2">
    <location>
        <begin position="59"/>
        <end position="77"/>
    </location>
</feature>
<gene>
    <name evidence="3" type="ORF">EI684_12835</name>
</gene>
<evidence type="ECO:0000256" key="1">
    <source>
        <dbReference type="SAM" id="MobiDB-lite"/>
    </source>
</evidence>
<dbReference type="EMBL" id="RSAS01000502">
    <property type="protein sequence ID" value="RRR70698.1"/>
    <property type="molecule type" value="Genomic_DNA"/>
</dbReference>
<keyword evidence="2" id="KW-1133">Transmembrane helix</keyword>
<feature type="compositionally biased region" description="Pro residues" evidence="1">
    <location>
        <begin position="137"/>
        <end position="147"/>
    </location>
</feature>
<keyword evidence="2" id="KW-0472">Membrane</keyword>
<feature type="region of interest" description="Disordered" evidence="1">
    <location>
        <begin position="123"/>
        <end position="147"/>
    </location>
</feature>
<proteinExistence type="predicted"/>
<organism evidence="3 4">
    <name type="scientific">Candidatus Viridilinea halotolerans</name>
    <dbReference type="NCBI Taxonomy" id="2491704"/>
    <lineage>
        <taxon>Bacteria</taxon>
        <taxon>Bacillati</taxon>
        <taxon>Chloroflexota</taxon>
        <taxon>Chloroflexia</taxon>
        <taxon>Chloroflexales</taxon>
        <taxon>Chloroflexineae</taxon>
        <taxon>Oscillochloridaceae</taxon>
        <taxon>Candidatus Viridilinea</taxon>
    </lineage>
</organism>
<comment type="caution">
    <text evidence="3">The sequence shown here is derived from an EMBL/GenBank/DDBJ whole genome shotgun (WGS) entry which is preliminary data.</text>
</comment>
<evidence type="ECO:0008006" key="5">
    <source>
        <dbReference type="Google" id="ProtNLM"/>
    </source>
</evidence>
<reference evidence="3 4" key="1">
    <citation type="submission" date="2018-12" db="EMBL/GenBank/DDBJ databases">
        <title>Genome Sequence of Candidatus Viridilinea halotolerans isolated from saline sulfide-rich spring.</title>
        <authorList>
            <person name="Grouzdev D.S."/>
            <person name="Burganskaya E.I."/>
            <person name="Krutkina M.S."/>
            <person name="Sukhacheva M.V."/>
            <person name="Gorlenko V.M."/>
        </authorList>
    </citation>
    <scope>NUCLEOTIDE SEQUENCE [LARGE SCALE GENOMIC DNA]</scope>
    <source>
        <strain evidence="3">Chok-6</strain>
    </source>
</reference>
<keyword evidence="2" id="KW-0812">Transmembrane</keyword>
<evidence type="ECO:0000313" key="3">
    <source>
        <dbReference type="EMBL" id="RRR70698.1"/>
    </source>
</evidence>
<protein>
    <recommendedName>
        <fullName evidence="5">YtxH domain-containing protein</fullName>
    </recommendedName>
</protein>
<evidence type="ECO:0000256" key="2">
    <source>
        <dbReference type="SAM" id="Phobius"/>
    </source>
</evidence>
<sequence>MNLERDALAEAALRFSEAIQSERASTIDALASERQATLQVIQALRNEANRRTQRSSTRFTVGLLLGSAVGAGAIYLINQRSSEELRLGLVQKSTPQASGPSFSERMRKAIEAGKRAAAAQEQTLWDEYRRHLKERAAPPPPPPDPDW</sequence>
<evidence type="ECO:0000313" key="4">
    <source>
        <dbReference type="Proteomes" id="UP000280307"/>
    </source>
</evidence>
<accession>A0A426TXX7</accession>
<name>A0A426TXX7_9CHLR</name>
<dbReference type="AlphaFoldDB" id="A0A426TXX7"/>